<reference evidence="4" key="1">
    <citation type="submission" date="2020-08" db="EMBL/GenBank/DDBJ databases">
        <title>Genome sequencing and assembly of the red palm weevil Rhynchophorus ferrugineus.</title>
        <authorList>
            <person name="Dias G.B."/>
            <person name="Bergman C.M."/>
            <person name="Manee M."/>
        </authorList>
    </citation>
    <scope>NUCLEOTIDE SEQUENCE</scope>
    <source>
        <strain evidence="4">AA-2017</strain>
        <tissue evidence="4">Whole larva</tissue>
    </source>
</reference>
<accession>A0A834M644</accession>
<evidence type="ECO:0000313" key="4">
    <source>
        <dbReference type="EMBL" id="KAF7271858.1"/>
    </source>
</evidence>
<dbReference type="GO" id="GO:0030687">
    <property type="term" value="C:preribosome, large subunit precursor"/>
    <property type="evidence" value="ECO:0007669"/>
    <property type="project" value="TreeGrafter"/>
</dbReference>
<protein>
    <recommendedName>
        <fullName evidence="2">RRP15-like protein</fullName>
    </recommendedName>
</protein>
<keyword evidence="5" id="KW-1185">Reference proteome</keyword>
<evidence type="ECO:0000313" key="5">
    <source>
        <dbReference type="Proteomes" id="UP000625711"/>
    </source>
</evidence>
<dbReference type="PANTHER" id="PTHR13245">
    <property type="entry name" value="RRP15-LIKE PROTEIN"/>
    <property type="match status" value="1"/>
</dbReference>
<evidence type="ECO:0000256" key="1">
    <source>
        <dbReference type="ARBA" id="ARBA00007462"/>
    </source>
</evidence>
<feature type="compositionally biased region" description="Polar residues" evidence="3">
    <location>
        <begin position="230"/>
        <end position="249"/>
    </location>
</feature>
<organism evidence="4 5">
    <name type="scientific">Rhynchophorus ferrugineus</name>
    <name type="common">Red palm weevil</name>
    <name type="synonym">Curculio ferrugineus</name>
    <dbReference type="NCBI Taxonomy" id="354439"/>
    <lineage>
        <taxon>Eukaryota</taxon>
        <taxon>Metazoa</taxon>
        <taxon>Ecdysozoa</taxon>
        <taxon>Arthropoda</taxon>
        <taxon>Hexapoda</taxon>
        <taxon>Insecta</taxon>
        <taxon>Pterygota</taxon>
        <taxon>Neoptera</taxon>
        <taxon>Endopterygota</taxon>
        <taxon>Coleoptera</taxon>
        <taxon>Polyphaga</taxon>
        <taxon>Cucujiformia</taxon>
        <taxon>Curculionidae</taxon>
        <taxon>Dryophthorinae</taxon>
        <taxon>Rhynchophorus</taxon>
    </lineage>
</organism>
<feature type="compositionally biased region" description="Basic and acidic residues" evidence="3">
    <location>
        <begin position="27"/>
        <end position="43"/>
    </location>
</feature>
<dbReference type="GO" id="GO:0000470">
    <property type="term" value="P:maturation of LSU-rRNA"/>
    <property type="evidence" value="ECO:0007669"/>
    <property type="project" value="TreeGrafter"/>
</dbReference>
<dbReference type="PANTHER" id="PTHR13245:SF14">
    <property type="entry name" value="RRP15-LIKE PROTEIN"/>
    <property type="match status" value="1"/>
</dbReference>
<feature type="compositionally biased region" description="Acidic residues" evidence="3">
    <location>
        <begin position="57"/>
        <end position="69"/>
    </location>
</feature>
<sequence>MTVKTQKAKIVIEEDGQSSSDSLSDIDVAKEEHVEKPIQKEDNNESDSSVLDHESDLDNNEDSSEEMIDSESKSLLNEAWADSIAKILNTKKPKRKKTLVLSKAKKLTDQKKRKVTEIYEIATADGQIKKEVVEAKEGPKEETKLRKKRRELPQLRIKPDILEKDRERTLQKIATKGVVQLFNAVKTQQTDISRQLEEAGPLEVRKEKVLKNIDKRAFLDVLMGEKSDTIQKQPINPPKTTKNESKQPTWSVLRNDFMLSAKMKDWDKNLEEEMVENYEIELEGVDSG</sequence>
<evidence type="ECO:0000256" key="2">
    <source>
        <dbReference type="ARBA" id="ARBA00017475"/>
    </source>
</evidence>
<feature type="region of interest" description="Disordered" evidence="3">
    <location>
        <begin position="1"/>
        <end position="72"/>
    </location>
</feature>
<dbReference type="Proteomes" id="UP000625711">
    <property type="component" value="Unassembled WGS sequence"/>
</dbReference>
<feature type="region of interest" description="Disordered" evidence="3">
    <location>
        <begin position="229"/>
        <end position="249"/>
    </location>
</feature>
<proteinExistence type="inferred from homology"/>
<gene>
    <name evidence="4" type="ORF">GWI33_015335</name>
</gene>
<dbReference type="GO" id="GO:0000460">
    <property type="term" value="P:maturation of 5.8S rRNA"/>
    <property type="evidence" value="ECO:0007669"/>
    <property type="project" value="TreeGrafter"/>
</dbReference>
<name>A0A834M644_RHYFE</name>
<dbReference type="InterPro" id="IPR012459">
    <property type="entry name" value="Rrp15"/>
</dbReference>
<evidence type="ECO:0000256" key="3">
    <source>
        <dbReference type="SAM" id="MobiDB-lite"/>
    </source>
</evidence>
<comment type="caution">
    <text evidence="4">The sequence shown here is derived from an EMBL/GenBank/DDBJ whole genome shotgun (WGS) entry which is preliminary data.</text>
</comment>
<dbReference type="EMBL" id="JAACXV010013888">
    <property type="protein sequence ID" value="KAF7271858.1"/>
    <property type="molecule type" value="Genomic_DNA"/>
</dbReference>
<dbReference type="AlphaFoldDB" id="A0A834M644"/>
<dbReference type="OrthoDB" id="20949at2759"/>
<comment type="similarity">
    <text evidence="1">Belongs to the RRP15 family.</text>
</comment>
<dbReference type="Pfam" id="PF07890">
    <property type="entry name" value="Rrp15p"/>
    <property type="match status" value="1"/>
</dbReference>